<sequence length="84" mass="8944">MARMFGFVLSLVTATLWGLMAVSPASAISAEVAKKCQSAALLAFPNQRVGTMSGVEAREKFRRDCIDKNGELTPPSSAEAKTPK</sequence>
<evidence type="ECO:0000256" key="1">
    <source>
        <dbReference type="SAM" id="SignalP"/>
    </source>
</evidence>
<dbReference type="RefSeq" id="WP_378390236.1">
    <property type="nucleotide sequence ID" value="NZ_JBHLWM010000008.1"/>
</dbReference>
<evidence type="ECO:0008006" key="4">
    <source>
        <dbReference type="Google" id="ProtNLM"/>
    </source>
</evidence>
<accession>A0ABV6EWV1</accession>
<evidence type="ECO:0000313" key="2">
    <source>
        <dbReference type="EMBL" id="MFC0242346.1"/>
    </source>
</evidence>
<feature type="signal peptide" evidence="1">
    <location>
        <begin position="1"/>
        <end position="27"/>
    </location>
</feature>
<keyword evidence="3" id="KW-1185">Reference proteome</keyword>
<protein>
    <recommendedName>
        <fullName evidence="4">Phosphate starvation-inducible protein PsiF</fullName>
    </recommendedName>
</protein>
<feature type="chain" id="PRO_5046830359" description="Phosphate starvation-inducible protein PsiF" evidence="1">
    <location>
        <begin position="28"/>
        <end position="84"/>
    </location>
</feature>
<organism evidence="2 3">
    <name type="scientific">Rhodopseudomonas telluris</name>
    <dbReference type="NCBI Taxonomy" id="644215"/>
    <lineage>
        <taxon>Bacteria</taxon>
        <taxon>Pseudomonadati</taxon>
        <taxon>Pseudomonadota</taxon>
        <taxon>Alphaproteobacteria</taxon>
        <taxon>Hyphomicrobiales</taxon>
        <taxon>Nitrobacteraceae</taxon>
        <taxon>Rhodopseudomonas</taxon>
    </lineage>
</organism>
<name>A0ABV6EWV1_9BRAD</name>
<comment type="caution">
    <text evidence="2">The sequence shown here is derived from an EMBL/GenBank/DDBJ whole genome shotgun (WGS) entry which is preliminary data.</text>
</comment>
<evidence type="ECO:0000313" key="3">
    <source>
        <dbReference type="Proteomes" id="UP001589775"/>
    </source>
</evidence>
<keyword evidence="1" id="KW-0732">Signal</keyword>
<dbReference type="EMBL" id="JBHLWM010000008">
    <property type="protein sequence ID" value="MFC0242346.1"/>
    <property type="molecule type" value="Genomic_DNA"/>
</dbReference>
<gene>
    <name evidence="2" type="ORF">ACFFJ6_17785</name>
</gene>
<dbReference type="Proteomes" id="UP001589775">
    <property type="component" value="Unassembled WGS sequence"/>
</dbReference>
<reference evidence="2 3" key="1">
    <citation type="submission" date="2024-09" db="EMBL/GenBank/DDBJ databases">
        <authorList>
            <person name="Sun Q."/>
            <person name="Mori K."/>
        </authorList>
    </citation>
    <scope>NUCLEOTIDE SEQUENCE [LARGE SCALE GENOMIC DNA]</scope>
    <source>
        <strain evidence="2 3">KCTC 23279</strain>
    </source>
</reference>
<proteinExistence type="predicted"/>